<dbReference type="PANTHER" id="PTHR31704:SF37">
    <property type="entry name" value="HEAT SHOCK PROTEIN"/>
    <property type="match status" value="1"/>
</dbReference>
<evidence type="ECO:0000313" key="2">
    <source>
        <dbReference type="EMBL" id="KAG6657827.1"/>
    </source>
</evidence>
<sequence length="336" mass="38601">MTRRKILETNMTKKSQSTIADAAAATATATANNLTMRIIWTDKMLENYLDVCISEVQAGNRPRTHFNKIGWRNVINKFSEKMGRQYSYKQLKNKWDNLKKDWNIWMKLIGNETGLGWDPVKKTIDATEAWWAKKLQEIPEAAKFQSVGLAHVAKMKILFNDITTTNEMAWAPSSRLPFDDIGSATDAGVSCDKDKNVLLEHLDDSDDESDLDANDSDDISADFDTQDKGKKWFSSRVQVRKRKNEVQIIDQHFSRICDALERSLMRSGDIDKPRCSIKEVMDVVFEIIKIEDNIDILTKASEVLLTRSHREMFVALKDPEFQLDFIKRMGNKKVKN</sequence>
<evidence type="ECO:0000259" key="1">
    <source>
        <dbReference type="Pfam" id="PF12776"/>
    </source>
</evidence>
<proteinExistence type="predicted"/>
<comment type="caution">
    <text evidence="2">The sequence shown here is derived from an EMBL/GenBank/DDBJ whole genome shotgun (WGS) entry which is preliminary data.</text>
</comment>
<accession>A0A8T1QTH2</accession>
<dbReference type="EMBL" id="CM031812">
    <property type="protein sequence ID" value="KAG6657827.1"/>
    <property type="molecule type" value="Genomic_DNA"/>
</dbReference>
<dbReference type="InterPro" id="IPR024752">
    <property type="entry name" value="Myb/SANT-like_dom"/>
</dbReference>
<dbReference type="Pfam" id="PF12776">
    <property type="entry name" value="Myb_DNA-bind_3"/>
    <property type="match status" value="1"/>
</dbReference>
<dbReference type="AlphaFoldDB" id="A0A8T1QTH2"/>
<organism evidence="2 3">
    <name type="scientific">Carya illinoinensis</name>
    <name type="common">Pecan</name>
    <dbReference type="NCBI Taxonomy" id="32201"/>
    <lineage>
        <taxon>Eukaryota</taxon>
        <taxon>Viridiplantae</taxon>
        <taxon>Streptophyta</taxon>
        <taxon>Embryophyta</taxon>
        <taxon>Tracheophyta</taxon>
        <taxon>Spermatophyta</taxon>
        <taxon>Magnoliopsida</taxon>
        <taxon>eudicotyledons</taxon>
        <taxon>Gunneridae</taxon>
        <taxon>Pentapetalae</taxon>
        <taxon>rosids</taxon>
        <taxon>fabids</taxon>
        <taxon>Fagales</taxon>
        <taxon>Juglandaceae</taxon>
        <taxon>Carya</taxon>
    </lineage>
</organism>
<evidence type="ECO:0000313" key="3">
    <source>
        <dbReference type="Proteomes" id="UP000811609"/>
    </source>
</evidence>
<keyword evidence="3" id="KW-1185">Reference proteome</keyword>
<feature type="domain" description="Myb/SANT-like" evidence="1">
    <location>
        <begin position="40"/>
        <end position="133"/>
    </location>
</feature>
<protein>
    <recommendedName>
        <fullName evidence="1">Myb/SANT-like domain-containing protein</fullName>
    </recommendedName>
</protein>
<reference evidence="2" key="1">
    <citation type="submission" date="2020-12" db="EMBL/GenBank/DDBJ databases">
        <title>WGS assembly of Carya illinoinensis cv. Pawnee.</title>
        <authorList>
            <person name="Platts A."/>
            <person name="Shu S."/>
            <person name="Wright S."/>
            <person name="Barry K."/>
            <person name="Edger P."/>
            <person name="Pires J.C."/>
            <person name="Schmutz J."/>
        </authorList>
    </citation>
    <scope>NUCLEOTIDE SEQUENCE</scope>
    <source>
        <tissue evidence="2">Leaf</tissue>
    </source>
</reference>
<gene>
    <name evidence="2" type="ORF">CIPAW_04G117800</name>
</gene>
<dbReference type="Proteomes" id="UP000811609">
    <property type="component" value="Chromosome 4"/>
</dbReference>
<dbReference type="PANTHER" id="PTHR31704">
    <property type="entry name" value="MYB/SANT-LIKE DNA-BINDING DOMAIN PROTEIN-RELATED"/>
    <property type="match status" value="1"/>
</dbReference>
<name>A0A8T1QTH2_CARIL</name>